<dbReference type="Gene3D" id="3.30.420.10">
    <property type="entry name" value="Ribonuclease H-like superfamily/Ribonuclease H"/>
    <property type="match status" value="1"/>
</dbReference>
<reference evidence="4" key="1">
    <citation type="submission" date="2018-06" db="EMBL/GenBank/DDBJ databases">
        <authorList>
            <person name="Zhirakovskaya E."/>
        </authorList>
    </citation>
    <scope>NUCLEOTIDE SEQUENCE</scope>
</reference>
<dbReference type="PANTHER" id="PTHR10948">
    <property type="entry name" value="TRANSPOSASE"/>
    <property type="match status" value="1"/>
</dbReference>
<comment type="function">
    <text evidence="1">Required for the transposition of the insertion element.</text>
</comment>
<dbReference type="GO" id="GO:0006313">
    <property type="term" value="P:DNA transposition"/>
    <property type="evidence" value="ECO:0007669"/>
    <property type="project" value="InterPro"/>
</dbReference>
<dbReference type="EMBL" id="UOFL01000010">
    <property type="protein sequence ID" value="VAW71084.1"/>
    <property type="molecule type" value="Genomic_DNA"/>
</dbReference>
<gene>
    <name evidence="4" type="ORF">MNBD_GAMMA12-1243</name>
</gene>
<comment type="similarity">
    <text evidence="2">Belongs to the transposase IS30 family.</text>
</comment>
<protein>
    <submittedName>
        <fullName evidence="4">Mobile element protein</fullName>
    </submittedName>
</protein>
<sequence length="181" mass="20976">MRRKRYGAYTRRGQIPHQVSIDERPAIVDTRSRFGDWELDTVIGKNHKQAIVTIVERKARLTLSMKVIRKTSMCVTNAIIELLTPFKEWVHTLTADNGKEFSGHIEIAKTLDAEFYFAHPFSSWERGLNENTNGLLRQYFPKKCDFTTITQQQVQKAVDKLNSRPRKCLGFKTPNEVFFGI</sequence>
<dbReference type="PROSITE" id="PS50994">
    <property type="entry name" value="INTEGRASE"/>
    <property type="match status" value="1"/>
</dbReference>
<dbReference type="InterPro" id="IPR012337">
    <property type="entry name" value="RNaseH-like_sf"/>
</dbReference>
<evidence type="ECO:0000313" key="4">
    <source>
        <dbReference type="EMBL" id="VAW71084.1"/>
    </source>
</evidence>
<evidence type="ECO:0000256" key="2">
    <source>
        <dbReference type="ARBA" id="ARBA00006363"/>
    </source>
</evidence>
<dbReference type="SUPFAM" id="SSF53098">
    <property type="entry name" value="Ribonuclease H-like"/>
    <property type="match status" value="1"/>
</dbReference>
<dbReference type="InterPro" id="IPR053392">
    <property type="entry name" value="Transposase_IS30-like"/>
</dbReference>
<dbReference type="GO" id="GO:0003677">
    <property type="term" value="F:DNA binding"/>
    <property type="evidence" value="ECO:0007669"/>
    <property type="project" value="InterPro"/>
</dbReference>
<evidence type="ECO:0000259" key="3">
    <source>
        <dbReference type="PROSITE" id="PS50994"/>
    </source>
</evidence>
<dbReference type="PANTHER" id="PTHR10948:SF23">
    <property type="entry name" value="TRANSPOSASE INSI FOR INSERTION SEQUENCE ELEMENT IS30A-RELATED"/>
    <property type="match status" value="1"/>
</dbReference>
<proteinExistence type="inferred from homology"/>
<dbReference type="InterPro" id="IPR036397">
    <property type="entry name" value="RNaseH_sf"/>
</dbReference>
<dbReference type="AlphaFoldDB" id="A0A3B0YQE3"/>
<dbReference type="NCBIfam" id="NF033563">
    <property type="entry name" value="transpos_IS30"/>
    <property type="match status" value="1"/>
</dbReference>
<feature type="domain" description="Integrase catalytic" evidence="3">
    <location>
        <begin position="21"/>
        <end position="181"/>
    </location>
</feature>
<dbReference type="InterPro" id="IPR051917">
    <property type="entry name" value="Transposase-Integrase"/>
</dbReference>
<dbReference type="PROSITE" id="PS01043">
    <property type="entry name" value="TRANSPOSASE_IS30"/>
    <property type="match status" value="1"/>
</dbReference>
<accession>A0A3B0YQE3</accession>
<dbReference type="InterPro" id="IPR001598">
    <property type="entry name" value="Transposase_IS30_CS"/>
</dbReference>
<evidence type="ECO:0000256" key="1">
    <source>
        <dbReference type="ARBA" id="ARBA00002190"/>
    </source>
</evidence>
<organism evidence="4">
    <name type="scientific">hydrothermal vent metagenome</name>
    <dbReference type="NCBI Taxonomy" id="652676"/>
    <lineage>
        <taxon>unclassified sequences</taxon>
        <taxon>metagenomes</taxon>
        <taxon>ecological metagenomes</taxon>
    </lineage>
</organism>
<name>A0A3B0YQE3_9ZZZZ</name>
<dbReference type="GO" id="GO:0015074">
    <property type="term" value="P:DNA integration"/>
    <property type="evidence" value="ECO:0007669"/>
    <property type="project" value="InterPro"/>
</dbReference>
<dbReference type="GO" id="GO:0005829">
    <property type="term" value="C:cytosol"/>
    <property type="evidence" value="ECO:0007669"/>
    <property type="project" value="TreeGrafter"/>
</dbReference>
<dbReference type="InterPro" id="IPR001584">
    <property type="entry name" value="Integrase_cat-core"/>
</dbReference>
<dbReference type="GO" id="GO:0004803">
    <property type="term" value="F:transposase activity"/>
    <property type="evidence" value="ECO:0007669"/>
    <property type="project" value="InterPro"/>
</dbReference>